<evidence type="ECO:0000313" key="3">
    <source>
        <dbReference type="Proteomes" id="UP000184465"/>
    </source>
</evidence>
<keyword evidence="3" id="KW-1185">Reference proteome</keyword>
<dbReference type="EMBL" id="FRAG01000081">
    <property type="protein sequence ID" value="SHK52472.1"/>
    <property type="molecule type" value="Genomic_DNA"/>
</dbReference>
<feature type="chain" id="PRO_5012929259" evidence="1">
    <location>
        <begin position="25"/>
        <end position="238"/>
    </location>
</feature>
<dbReference type="OrthoDB" id="1953935at2"/>
<sequence>MIKRLVLVTFVLATVLSMCVVALAKTDDYDLSNTKKIYMVTDAGLVEISKEEYIEQTQEMERQFRINSRSDFSDKQSKNLSVQTRGYDGGLTDDYYKYKEKKSGQKSRRDLRKIISNIQKNNTSNKTEFSIKASTTVSYDVSTSLSSEELAAVRADMSIGWSKSKSYDETHKLTINPGEYGWVEFEPIMAYSKGVVKRFSWLGKEKSSKDVTIYTPIEKNKNCWGYVHLMTDTKKPTE</sequence>
<evidence type="ECO:0000256" key="1">
    <source>
        <dbReference type="SAM" id="SignalP"/>
    </source>
</evidence>
<gene>
    <name evidence="2" type="ORF">SAMN02745912_03574</name>
</gene>
<evidence type="ECO:0000313" key="2">
    <source>
        <dbReference type="EMBL" id="SHK52472.1"/>
    </source>
</evidence>
<dbReference type="RefSeq" id="WP_073153199.1">
    <property type="nucleotide sequence ID" value="NZ_FRAG01000081.1"/>
</dbReference>
<keyword evidence="1" id="KW-0732">Signal</keyword>
<organism evidence="2 3">
    <name type="scientific">Paramaledivibacter caminithermalis (strain DSM 15212 / CIP 107654 / DViRD3)</name>
    <name type="common">Clostridium caminithermale</name>
    <dbReference type="NCBI Taxonomy" id="1121301"/>
    <lineage>
        <taxon>Bacteria</taxon>
        <taxon>Bacillati</taxon>
        <taxon>Bacillota</taxon>
        <taxon>Clostridia</taxon>
        <taxon>Peptostreptococcales</taxon>
        <taxon>Caminicellaceae</taxon>
        <taxon>Paramaledivibacter</taxon>
    </lineage>
</organism>
<protein>
    <submittedName>
        <fullName evidence="2">Uncharacterized protein</fullName>
    </submittedName>
</protein>
<dbReference type="Proteomes" id="UP000184465">
    <property type="component" value="Unassembled WGS sequence"/>
</dbReference>
<name>A0A1M6T5Z5_PARC5</name>
<reference evidence="3" key="1">
    <citation type="submission" date="2016-11" db="EMBL/GenBank/DDBJ databases">
        <authorList>
            <person name="Varghese N."/>
            <person name="Submissions S."/>
        </authorList>
    </citation>
    <scope>NUCLEOTIDE SEQUENCE [LARGE SCALE GENOMIC DNA]</scope>
    <source>
        <strain evidence="3">DSM 15212 / CIP 107654 / DViRD3</strain>
    </source>
</reference>
<dbReference type="AlphaFoldDB" id="A0A1M6T5Z5"/>
<feature type="signal peptide" evidence="1">
    <location>
        <begin position="1"/>
        <end position="24"/>
    </location>
</feature>
<accession>A0A1M6T5Z5</accession>
<dbReference type="Pfam" id="PF19535">
    <property type="entry name" value="DUF6060"/>
    <property type="match status" value="1"/>
</dbReference>
<proteinExistence type="predicted"/>
<dbReference type="InterPro" id="IPR045702">
    <property type="entry name" value="DUF6060"/>
</dbReference>